<comment type="caution">
    <text evidence="4">The sequence shown here is derived from an EMBL/GenBank/DDBJ whole genome shotgun (WGS) entry which is preliminary data.</text>
</comment>
<organism evidence="4 5">
    <name type="scientific">Xenorhabdus cabanillasii JM26</name>
    <dbReference type="NCBI Taxonomy" id="1427517"/>
    <lineage>
        <taxon>Bacteria</taxon>
        <taxon>Pseudomonadati</taxon>
        <taxon>Pseudomonadota</taxon>
        <taxon>Gammaproteobacteria</taxon>
        <taxon>Enterobacterales</taxon>
        <taxon>Morganellaceae</taxon>
        <taxon>Xenorhabdus</taxon>
    </lineage>
</organism>
<gene>
    <name evidence="4" type="primary">xhlA</name>
    <name evidence="4" type="ORF">XCR1_880004</name>
</gene>
<dbReference type="Proteomes" id="UP000019197">
    <property type="component" value="Unassembled WGS sequence"/>
</dbReference>
<evidence type="ECO:0000313" key="5">
    <source>
        <dbReference type="Proteomes" id="UP000019197"/>
    </source>
</evidence>
<name>W1JBK4_9GAMM</name>
<proteinExistence type="predicted"/>
<dbReference type="SMART" id="SM00912">
    <property type="entry name" value="Haemagg_act"/>
    <property type="match status" value="1"/>
</dbReference>
<feature type="domain" description="Filamentous haemagglutinin FhaB/tRNA nuclease CdiA-like TPS" evidence="3">
    <location>
        <begin position="49"/>
        <end position="169"/>
    </location>
</feature>
<keyword evidence="2" id="KW-0732">Signal</keyword>
<evidence type="ECO:0000256" key="2">
    <source>
        <dbReference type="SAM" id="SignalP"/>
    </source>
</evidence>
<feature type="chain" id="PRO_5030179316" evidence="2">
    <location>
        <begin position="31"/>
        <end position="1393"/>
    </location>
</feature>
<dbReference type="OrthoDB" id="2664633at2"/>
<accession>W1JBK4</accession>
<protein>
    <submittedName>
        <fullName evidence="4">Hemolysin XhlA(TpsA-related protein)</fullName>
    </submittedName>
</protein>
<dbReference type="InterPro" id="IPR025157">
    <property type="entry name" value="Hemagglutinin_rpt"/>
</dbReference>
<dbReference type="GO" id="GO:0003824">
    <property type="term" value="F:catalytic activity"/>
    <property type="evidence" value="ECO:0007669"/>
    <property type="project" value="UniProtKB-ARBA"/>
</dbReference>
<keyword evidence="1" id="KW-0800">Toxin</keyword>
<feature type="signal peptide" evidence="2">
    <location>
        <begin position="1"/>
        <end position="30"/>
    </location>
</feature>
<evidence type="ECO:0000256" key="1">
    <source>
        <dbReference type="ARBA" id="ARBA00022656"/>
    </source>
</evidence>
<dbReference type="Gene3D" id="2.160.20.10">
    <property type="entry name" value="Single-stranded right-handed beta-helix, Pectin lyase-like"/>
    <property type="match status" value="1"/>
</dbReference>
<dbReference type="RefSeq" id="WP_051502631.1">
    <property type="nucleotide sequence ID" value="NZ_CAWLVK010000484.1"/>
</dbReference>
<dbReference type="EMBL" id="CBXE010000484">
    <property type="protein sequence ID" value="CDL87306.1"/>
    <property type="molecule type" value="Genomic_DNA"/>
</dbReference>
<dbReference type="InterPro" id="IPR008638">
    <property type="entry name" value="FhaB/CdiA-like_TPS"/>
</dbReference>
<dbReference type="Pfam" id="PF13332">
    <property type="entry name" value="Fil_haemagg_2"/>
    <property type="match status" value="4"/>
</dbReference>
<reference evidence="4 5" key="1">
    <citation type="submission" date="2013-11" db="EMBL/GenBank/DDBJ databases">
        <title>Draft genome sequence and annotation of the entomopathogenic bacterium, Xenorhabdus cabanillasi strain JM26.</title>
        <authorList>
            <person name="Gualtieri M."/>
            <person name="Ogier J.C."/>
            <person name="Pages S."/>
            <person name="Givaudan A."/>
            <person name="Gaudriault S."/>
        </authorList>
    </citation>
    <scope>NUCLEOTIDE SEQUENCE [LARGE SCALE GENOMIC DNA]</scope>
    <source>
        <strain evidence="4 5">JM26</strain>
    </source>
</reference>
<sequence>MKNNGFRLSPTGRLAVSVAIIMIFSSNGFANGITPGGDPSHQPGVTNAKNGAVVINIAAPSESGLSHNQYEDFNVSKDGAVFNNSLTDGNSQLAGKLSANNNLHGRAAQIILNEVISRNPSLLLGKQEVFGVAADYVLANPNGITCNGCGFINTNQLSLVVGNPLVDKGVLKGFNTFEGKNSLKIGERGLVHNAIINLIAPQINSLGKISTSQDLNIITGQNKISADGQLLDTKKSAVGLLDSYYLGSMQAGRIRLLSTDKGSGVNLQGEMAAGGGINIESKGELKLEGARLKGGDLELKGDTILSQGSLGEVSFKDEKSERYIMSGNSTRKERKLQSVAHTRLEGKNITLNAKKDNKIMATDIYGDNINLTGENLKLEGQQYNQHTEDNEEQWKFLWKDSKTNTYDKFRQDGNHIQASDNIKLTATDEDIKIQGSQIDAGNNILLSAKRDVVIDNLLENEKTSNQEYIRLDSGKLTTGNKEKSYSIQKNIRSELNAGSDLGIEANGNVELIGAKAHSGNNLIIKAGKQARILSKSFDNNKATDANNLTYWGGIAGGKNKNNYTEDKQNQSSDITANGHILLGGDDGIRITGSNIKAGEGAYFKTINGDLIIDNAVNYHQNNIDERNGTVFNITKDSNKEKEYKETALQSQVISDADLKLLSGKDIEVVDSLIKSENNLNIDALGDVKVSSYGEKYDQQKIKSFLKVGFIFKPYDKKDSGKIFDVGPVISYTSDSQQQGKITQKSSKLSGGNISINANKDVTIIGSDIETKNGDAHISADNISFLAADNEISKNQSHSSTNVGLVFSLSKGGIGAAIGTKYGNINNSQQQKIARVSKTNIAGNLKLTARDKLEQQGTQHNVAGNYDVGANRIENRAAVNSITTSSGNLTAGGAVGISFNMKNNSPGVYLDVAAKGSNHIQNSSVSNDNVTSIKANNINVNARGDVYDQGTQYYATGGDIELKANNHISETAFNHKEINVFDTSGNAGLQVGFDILSQEIVAKGTGKGGSSWSSKSRADAIASDFKAKKNINIQTKHDARYQGVSFDTENGKTTINAGDNISFNQVNNINKVSNTNYSVGTGIQVGFNVTTGVVDSGAIIAGAQYATSDENTIIAKNSNVKGAQGVSLTAGNNLSLQGTNVSGNQVDLTAKQGEIAITSAQDSVKKNGLQIGGEGGVSAAINGSKLNQLGVKVYGEFGKEYANAVTNHNSQIIGETVTLNSGKDTTLRGANIVADRMNGKIGGHLNIENAKNINNRQLIDVGAGFNFNGSNILNNNQPANFWGILAKVKDVLTGIKPRFKFNYDKYDHTDLVSQSGISDVSSIDLNVAGKNYRIGKRNDGNKQPINFNTQARINHSITACNKGEKESAEIPCYPVQIIADIQSYDEKTGMLQGK</sequence>
<dbReference type="SUPFAM" id="SSF51126">
    <property type="entry name" value="Pectin lyase-like"/>
    <property type="match status" value="1"/>
</dbReference>
<evidence type="ECO:0000259" key="3">
    <source>
        <dbReference type="SMART" id="SM00912"/>
    </source>
</evidence>
<dbReference type="Pfam" id="PF05860">
    <property type="entry name" value="TPS"/>
    <property type="match status" value="1"/>
</dbReference>
<dbReference type="InterPro" id="IPR011050">
    <property type="entry name" value="Pectin_lyase_fold/virulence"/>
</dbReference>
<evidence type="ECO:0000313" key="4">
    <source>
        <dbReference type="EMBL" id="CDL87306.1"/>
    </source>
</evidence>
<dbReference type="GO" id="GO:0090729">
    <property type="term" value="F:toxin activity"/>
    <property type="evidence" value="ECO:0007669"/>
    <property type="project" value="UniProtKB-KW"/>
</dbReference>
<dbReference type="InterPro" id="IPR012334">
    <property type="entry name" value="Pectin_lyas_fold"/>
</dbReference>
<dbReference type="NCBIfam" id="TIGR01901">
    <property type="entry name" value="adhes_NPXG"/>
    <property type="match status" value="1"/>
</dbReference>